<comment type="caution">
    <text evidence="4">The sequence shown here is derived from an EMBL/GenBank/DDBJ whole genome shotgun (WGS) entry which is preliminary data.</text>
</comment>
<dbReference type="Proteomes" id="UP000654345">
    <property type="component" value="Unassembled WGS sequence"/>
</dbReference>
<dbReference type="Gene3D" id="3.40.50.720">
    <property type="entry name" value="NAD(P)-binding Rossmann-like Domain"/>
    <property type="match status" value="1"/>
</dbReference>
<dbReference type="InterPro" id="IPR000683">
    <property type="entry name" value="Gfo/Idh/MocA-like_OxRdtase_N"/>
</dbReference>
<dbReference type="Pfam" id="PF22725">
    <property type="entry name" value="GFO_IDH_MocA_C3"/>
    <property type="match status" value="1"/>
</dbReference>
<dbReference type="PANTHER" id="PTHR43818:SF11">
    <property type="entry name" value="BCDNA.GH03377"/>
    <property type="match status" value="1"/>
</dbReference>
<keyword evidence="5" id="KW-1185">Reference proteome</keyword>
<reference evidence="4 5" key="1">
    <citation type="journal article" date="2021" name="Int. J. Syst. Evol. Microbiol.">
        <title>Reticulibacter mediterranei gen. nov., sp. nov., within the new family Reticulibacteraceae fam. nov., and Ktedonospora formicarum gen. nov., sp. nov., Ktedonobacter robiniae sp. nov., Dictyobacter formicarum sp. nov. and Dictyobacter arantiisoli sp. nov., belonging to the class Ktedonobacteria.</title>
        <authorList>
            <person name="Yabe S."/>
            <person name="Zheng Y."/>
            <person name="Wang C.M."/>
            <person name="Sakai Y."/>
            <person name="Abe K."/>
            <person name="Yokota A."/>
            <person name="Donadio S."/>
            <person name="Cavaletti L."/>
            <person name="Monciardini P."/>
        </authorList>
    </citation>
    <scope>NUCLEOTIDE SEQUENCE [LARGE SCALE GENOMIC DNA]</scope>
    <source>
        <strain evidence="4 5">SOSP1-30</strain>
    </source>
</reference>
<dbReference type="InterPro" id="IPR036291">
    <property type="entry name" value="NAD(P)-bd_dom_sf"/>
</dbReference>
<evidence type="ECO:0000259" key="2">
    <source>
        <dbReference type="Pfam" id="PF01408"/>
    </source>
</evidence>
<dbReference type="Pfam" id="PF01408">
    <property type="entry name" value="GFO_IDH_MocA"/>
    <property type="match status" value="1"/>
</dbReference>
<feature type="domain" description="GFO/IDH/MocA-like oxidoreductase" evidence="3">
    <location>
        <begin position="130"/>
        <end position="250"/>
    </location>
</feature>
<dbReference type="InterPro" id="IPR050463">
    <property type="entry name" value="Gfo/Idh/MocA_oxidrdct_glycsds"/>
</dbReference>
<dbReference type="PANTHER" id="PTHR43818">
    <property type="entry name" value="BCDNA.GH03377"/>
    <property type="match status" value="1"/>
</dbReference>
<evidence type="ECO:0000259" key="3">
    <source>
        <dbReference type="Pfam" id="PF22725"/>
    </source>
</evidence>
<dbReference type="Gene3D" id="3.30.360.10">
    <property type="entry name" value="Dihydrodipicolinate Reductase, domain 2"/>
    <property type="match status" value="1"/>
</dbReference>
<organism evidence="4 5">
    <name type="scientific">Ktedonobacter robiniae</name>
    <dbReference type="NCBI Taxonomy" id="2778365"/>
    <lineage>
        <taxon>Bacteria</taxon>
        <taxon>Bacillati</taxon>
        <taxon>Chloroflexota</taxon>
        <taxon>Ktedonobacteria</taxon>
        <taxon>Ktedonobacterales</taxon>
        <taxon>Ktedonobacteraceae</taxon>
        <taxon>Ktedonobacter</taxon>
    </lineage>
</organism>
<dbReference type="EMBL" id="BNJG01000007">
    <property type="protein sequence ID" value="GHO60875.1"/>
    <property type="molecule type" value="Genomic_DNA"/>
</dbReference>
<dbReference type="RefSeq" id="WP_201376905.1">
    <property type="nucleotide sequence ID" value="NZ_BNJG01000007.1"/>
</dbReference>
<dbReference type="SUPFAM" id="SSF51735">
    <property type="entry name" value="NAD(P)-binding Rossmann-fold domains"/>
    <property type="match status" value="1"/>
</dbReference>
<feature type="domain" description="Gfo/Idh/MocA-like oxidoreductase N-terminal" evidence="2">
    <location>
        <begin position="6"/>
        <end position="122"/>
    </location>
</feature>
<evidence type="ECO:0000313" key="5">
    <source>
        <dbReference type="Proteomes" id="UP000654345"/>
    </source>
</evidence>
<protein>
    <submittedName>
        <fullName evidence="4">Oxidoreductase</fullName>
    </submittedName>
</protein>
<proteinExistence type="predicted"/>
<evidence type="ECO:0000313" key="4">
    <source>
        <dbReference type="EMBL" id="GHO60875.1"/>
    </source>
</evidence>
<name>A0ABQ3V8C5_9CHLR</name>
<evidence type="ECO:0000256" key="1">
    <source>
        <dbReference type="ARBA" id="ARBA00023002"/>
    </source>
</evidence>
<sequence length="378" mass="41443">MKPLGLGIIGYGGFGEFTAQAYATMSRVRIVAITDVAASRREGAARRFDARAYADIDQLLADPDVDIVTIATPPWLHVPQALKAISVGKHVFLEKPLATTLTEADALVSAARTHGIHIQVDYVLRHVPLYTTLQALVRSKLLGEVTYIRLENTASNEALHPQHWFWDRSRSGGIFIEHGVHFFDLCSQLVASKPVLVSGNARTTSDGRQDRVMSSVSYASGALAHFYHAFDRTAILEKTVLRVVMEQGTATAYGWIPDRLEIEGSLASTDYPALTHLLQTELDIKTMPAPEGITGATAGQLVHATLTRPDRTADYANAIRQGMADLVLSIQEPGYTSAVTLQDAYESFRLAFLSQQSIEQGHSMHYASRYDFSRSSPS</sequence>
<dbReference type="InterPro" id="IPR055170">
    <property type="entry name" value="GFO_IDH_MocA-like_dom"/>
</dbReference>
<keyword evidence="1" id="KW-0560">Oxidoreductase</keyword>
<accession>A0ABQ3V8C5</accession>
<gene>
    <name evidence="4" type="ORF">KSB_93500</name>
</gene>
<dbReference type="SUPFAM" id="SSF55347">
    <property type="entry name" value="Glyceraldehyde-3-phosphate dehydrogenase-like, C-terminal domain"/>
    <property type="match status" value="1"/>
</dbReference>